<dbReference type="Gene3D" id="3.40.50.300">
    <property type="entry name" value="P-loop containing nucleotide triphosphate hydrolases"/>
    <property type="match status" value="1"/>
</dbReference>
<dbReference type="InterPro" id="IPR041685">
    <property type="entry name" value="AAA_GajA/Old/RecF-like"/>
</dbReference>
<evidence type="ECO:0000259" key="2">
    <source>
        <dbReference type="Pfam" id="PF20469"/>
    </source>
</evidence>
<dbReference type="InterPro" id="IPR051396">
    <property type="entry name" value="Bact_Antivir_Def_Nuclease"/>
</dbReference>
<evidence type="ECO:0000259" key="1">
    <source>
        <dbReference type="Pfam" id="PF13175"/>
    </source>
</evidence>
<dbReference type="Proteomes" id="UP000246104">
    <property type="component" value="Unassembled WGS sequence"/>
</dbReference>
<name>A0A317JRH5_9BACT</name>
<feature type="domain" description="Endonuclease GajA/Old nuclease/RecF-like AAA" evidence="1">
    <location>
        <begin position="1"/>
        <end position="396"/>
    </location>
</feature>
<accession>A0A317JRH5</accession>
<evidence type="ECO:0000313" key="3">
    <source>
        <dbReference type="EMBL" id="PWU24152.1"/>
    </source>
</evidence>
<dbReference type="Pfam" id="PF20469">
    <property type="entry name" value="OLD-like_TOPRIM"/>
    <property type="match status" value="1"/>
</dbReference>
<proteinExistence type="predicted"/>
<dbReference type="PANTHER" id="PTHR43581">
    <property type="entry name" value="ATP/GTP PHOSPHATASE"/>
    <property type="match status" value="1"/>
</dbReference>
<dbReference type="InterPro" id="IPR027417">
    <property type="entry name" value="P-loop_NTPase"/>
</dbReference>
<dbReference type="AlphaFoldDB" id="A0A317JRH5"/>
<gene>
    <name evidence="3" type="ORF">C5B42_00440</name>
</gene>
<reference evidence="3 4" key="1">
    <citation type="submission" date="2018-02" db="EMBL/GenBank/DDBJ databases">
        <title>Genomic Reconstructions from Amazon Rainforest and Pasture Soil Reveal Novel Insights into the Physiology of Candidate Phyla in Tropical Sites.</title>
        <authorList>
            <person name="Kroeger M.E."/>
            <person name="Delmont T."/>
            <person name="Eren A.M."/>
            <person name="Guo J."/>
            <person name="Meyer K.M."/>
            <person name="Khan K."/>
            <person name="Rodrigues J.L.M."/>
            <person name="Bohannan B.J.M."/>
            <person name="Tringe S."/>
            <person name="Borges C.D."/>
            <person name="Tiedje J."/>
            <person name="Tsai S.M."/>
            <person name="Nusslein K."/>
        </authorList>
    </citation>
    <scope>NUCLEOTIDE SEQUENCE [LARGE SCALE GENOMIC DNA]</scope>
    <source>
        <strain evidence="3">Amazon FNV 2010 28 9</strain>
    </source>
</reference>
<organism evidence="3 4">
    <name type="scientific">Candidatus Cerribacteria bacterium 'Amazon FNV 2010 28 9'</name>
    <dbReference type="NCBI Taxonomy" id="2081795"/>
    <lineage>
        <taxon>Bacteria</taxon>
        <taxon>Candidatus Cerribacteria</taxon>
    </lineage>
</organism>
<evidence type="ECO:0000313" key="4">
    <source>
        <dbReference type="Proteomes" id="UP000246104"/>
    </source>
</evidence>
<dbReference type="EMBL" id="PSRQ01000009">
    <property type="protein sequence ID" value="PWU24152.1"/>
    <property type="molecule type" value="Genomic_DNA"/>
</dbReference>
<dbReference type="PANTHER" id="PTHR43581:SF4">
    <property type="entry name" value="ATP_GTP PHOSPHATASE"/>
    <property type="match status" value="1"/>
</dbReference>
<dbReference type="InterPro" id="IPR034139">
    <property type="entry name" value="TOPRIM_OLD"/>
</dbReference>
<sequence length="627" mass="70440">MKLLSFRIKHYRSIDDSNECTLASDVTVLAGKNEAGKTNILQALDKFNQDKKITQSDYPLEIKGDPEITLTFKISDEELEEWVKKLNISSNLNKAKIANIPIVVTKKADNTYIFESPSGSFTGLLDSSQAKIAKAAEEKAEAVASFKDLLTTKSVSISSLTPDVDVTVALIADITTQLEAAFPPVTPEDQEIIKQALEKITDKVTVYEQLSNMSNSHKKEFFESLPKLVLFDSFDQEELLPYQISLSDANKNRAVSNYCSIVGLDINQIIETTDPQFRIKMVNEKSDFIKGDFGDYWKQDEINLTMSSYGDDLIFGIKEKGKNFDFKIEQRSKGLQWFLSFYLLLKAQANNKQAVILVDEPGLYVHAKAQGDILRVLTDLSSKNQIIFSSHSPYLIDPSRLDRIRLVIKNLIKKIDKKDVTEIGSKAYELTSPTADKDTLTPIITAIGLDISKQLTFAVDKNIVLEGISDYNFIQALTETLGKTDKKRIEGLHLIPCKGADNIPMIVSFLIGWGLNYKVLLDNDAKGKEVITTLTDKLQVNATSIVLVSETDNYCIEDIFSKVDFNKHVLAKPDDYEVGRLNSQVIPDDQKAVLSREFLNKVRTQKIKLTSETKNNFKNRLDHLVSF</sequence>
<dbReference type="Pfam" id="PF13175">
    <property type="entry name" value="AAA_15"/>
    <property type="match status" value="1"/>
</dbReference>
<protein>
    <submittedName>
        <fullName evidence="3">Uncharacterized protein</fullName>
    </submittedName>
</protein>
<feature type="domain" description="OLD protein-like TOPRIM" evidence="2">
    <location>
        <begin position="460"/>
        <end position="524"/>
    </location>
</feature>
<dbReference type="SUPFAM" id="SSF52540">
    <property type="entry name" value="P-loop containing nucleoside triphosphate hydrolases"/>
    <property type="match status" value="1"/>
</dbReference>
<comment type="caution">
    <text evidence="3">The sequence shown here is derived from an EMBL/GenBank/DDBJ whole genome shotgun (WGS) entry which is preliminary data.</text>
</comment>